<dbReference type="Pfam" id="PF00497">
    <property type="entry name" value="SBP_bac_3"/>
    <property type="match status" value="1"/>
</dbReference>
<dbReference type="PATRIC" id="fig|717774.3.peg.2957"/>
<name>F2JZY2_MARM1</name>
<accession>F2JZY2</accession>
<evidence type="ECO:0000259" key="2">
    <source>
        <dbReference type="SMART" id="SM00062"/>
    </source>
</evidence>
<dbReference type="STRING" id="717774.Marme_2872"/>
<gene>
    <name evidence="3" type="ordered locus">Marme_2872</name>
</gene>
<evidence type="ECO:0000313" key="3">
    <source>
        <dbReference type="EMBL" id="ADZ92094.1"/>
    </source>
</evidence>
<dbReference type="AlphaFoldDB" id="F2JZY2"/>
<dbReference type="HOGENOM" id="CLU_064076_8_0_6"/>
<keyword evidence="1" id="KW-0732">Signal</keyword>
<keyword evidence="4" id="KW-1185">Reference proteome</keyword>
<feature type="signal peptide" evidence="1">
    <location>
        <begin position="1"/>
        <end position="25"/>
    </location>
</feature>
<dbReference type="Gene3D" id="3.40.190.10">
    <property type="entry name" value="Periplasmic binding protein-like II"/>
    <property type="match status" value="2"/>
</dbReference>
<organism evidence="3 4">
    <name type="scientific">Marinomonas mediterranea (strain ATCC 700492 / JCM 21426 / NBRC 103028 / MMB-1)</name>
    <dbReference type="NCBI Taxonomy" id="717774"/>
    <lineage>
        <taxon>Bacteria</taxon>
        <taxon>Pseudomonadati</taxon>
        <taxon>Pseudomonadota</taxon>
        <taxon>Gammaproteobacteria</taxon>
        <taxon>Oceanospirillales</taxon>
        <taxon>Oceanospirillaceae</taxon>
        <taxon>Marinomonas</taxon>
    </lineage>
</organism>
<dbReference type="EMBL" id="CP002583">
    <property type="protein sequence ID" value="ADZ92094.1"/>
    <property type="molecule type" value="Genomic_DNA"/>
</dbReference>
<dbReference type="PANTHER" id="PTHR38834:SF3">
    <property type="entry name" value="SOLUTE-BINDING PROTEIN FAMILY 3_N-TERMINAL DOMAIN-CONTAINING PROTEIN"/>
    <property type="match status" value="1"/>
</dbReference>
<evidence type="ECO:0000313" key="4">
    <source>
        <dbReference type="Proteomes" id="UP000001062"/>
    </source>
</evidence>
<dbReference type="Proteomes" id="UP000001062">
    <property type="component" value="Chromosome"/>
</dbReference>
<reference evidence="3 4" key="1">
    <citation type="journal article" date="2012" name="Stand. Genomic Sci.">
        <title>Complete genome sequence of the melanogenic marine bacterium Marinomonas mediterranea type strain (MMB-1(T)).</title>
        <authorList>
            <person name="Lucas-Elio P."/>
            <person name="Goodwin L."/>
            <person name="Woyke T."/>
            <person name="Pitluck S."/>
            <person name="Nolan M."/>
            <person name="Kyrpides N.C."/>
            <person name="Detter J.C."/>
            <person name="Copeland A."/>
            <person name="Teshima H."/>
            <person name="Bruce D."/>
            <person name="Detter C."/>
            <person name="Tapia R."/>
            <person name="Han S."/>
            <person name="Land M.L."/>
            <person name="Ivanova N."/>
            <person name="Mikhailova N."/>
            <person name="Johnston A.W."/>
            <person name="Sanchez-Amat A."/>
        </authorList>
    </citation>
    <scope>NUCLEOTIDE SEQUENCE [LARGE SCALE GENOMIC DNA]</scope>
    <source>
        <strain evidence="4">ATCC 700492 / JCM 21426 / NBRC 103028 / MMB-1</strain>
    </source>
</reference>
<protein>
    <submittedName>
        <fullName evidence="3">ABC-type transporter, periplasmic subunit family 3</fullName>
    </submittedName>
</protein>
<dbReference type="KEGG" id="mme:Marme_2872"/>
<dbReference type="RefSeq" id="WP_013661997.1">
    <property type="nucleotide sequence ID" value="NC_015276.1"/>
</dbReference>
<dbReference type="eggNOG" id="COG0834">
    <property type="taxonomic scope" value="Bacteria"/>
</dbReference>
<dbReference type="InterPro" id="IPR001638">
    <property type="entry name" value="Solute-binding_3/MltF_N"/>
</dbReference>
<dbReference type="SUPFAM" id="SSF53850">
    <property type="entry name" value="Periplasmic binding protein-like II"/>
    <property type="match status" value="1"/>
</dbReference>
<evidence type="ECO:0000256" key="1">
    <source>
        <dbReference type="SAM" id="SignalP"/>
    </source>
</evidence>
<proteinExistence type="predicted"/>
<feature type="domain" description="Solute-binding protein family 3/N-terminal" evidence="2">
    <location>
        <begin position="30"/>
        <end position="253"/>
    </location>
</feature>
<sequence precursor="true">MRNSVTVTKFLLAALICVFSSFSWAESRSPVTFYIVDYPPYLIESDDQGKVSGMDVDIVRAAFKEVGIEASIKVMPWKRIVKSMKRGLIAGTISCSIRQERNGYMLFSDPISQVTQVAVSVANHNINDVSSIKDLSKYKVIGVENWGLLKDLTKNGVKFDTTKNIENGITSLLYRDVDVFFNGAETTAYQAKLMGVRHKLAFSSLKDIPSTALRLCVSKAFPHSQEIIEAFSKGLTLIKSNGSYDSIRLHYLN</sequence>
<dbReference type="PANTHER" id="PTHR38834">
    <property type="entry name" value="PERIPLASMIC SUBSTRATE BINDING PROTEIN FAMILY 3"/>
    <property type="match status" value="1"/>
</dbReference>
<dbReference type="OrthoDB" id="7354650at2"/>
<dbReference type="SMART" id="SM00062">
    <property type="entry name" value="PBPb"/>
    <property type="match status" value="1"/>
</dbReference>
<feature type="chain" id="PRO_5003280774" evidence="1">
    <location>
        <begin position="26"/>
        <end position="253"/>
    </location>
</feature>